<evidence type="ECO:0000256" key="9">
    <source>
        <dbReference type="ARBA" id="ARBA00022833"/>
    </source>
</evidence>
<dbReference type="SMART" id="SM00341">
    <property type="entry name" value="HRDC"/>
    <property type="match status" value="1"/>
</dbReference>
<evidence type="ECO:0000256" key="5">
    <source>
        <dbReference type="ARBA" id="ARBA00022741"/>
    </source>
</evidence>
<dbReference type="InterPro" id="IPR044876">
    <property type="entry name" value="HRDC_dom_sf"/>
</dbReference>
<comment type="similarity">
    <text evidence="3">Belongs to the helicase family. RecQ subfamily.</text>
</comment>
<dbReference type="PROSITE" id="PS50967">
    <property type="entry name" value="HRDC"/>
    <property type="match status" value="1"/>
</dbReference>
<dbReference type="InterPro" id="IPR011545">
    <property type="entry name" value="DEAD/DEAH_box_helicase_dom"/>
</dbReference>
<dbReference type="InterPro" id="IPR001650">
    <property type="entry name" value="Helicase_C-like"/>
</dbReference>
<dbReference type="Proteomes" id="UP000243900">
    <property type="component" value="Unassembled WGS sequence"/>
</dbReference>
<evidence type="ECO:0000256" key="7">
    <source>
        <dbReference type="ARBA" id="ARBA00022801"/>
    </source>
</evidence>
<dbReference type="InterPro" id="IPR006293">
    <property type="entry name" value="DNA_helicase_ATP-dep_RecQ_bac"/>
</dbReference>
<dbReference type="InterPro" id="IPR014001">
    <property type="entry name" value="Helicase_ATP-bd"/>
</dbReference>
<dbReference type="GO" id="GO:0006310">
    <property type="term" value="P:DNA recombination"/>
    <property type="evidence" value="ECO:0007669"/>
    <property type="project" value="UniProtKB-UniRule"/>
</dbReference>
<dbReference type="NCBIfam" id="TIGR01389">
    <property type="entry name" value="recQ"/>
    <property type="match status" value="1"/>
</dbReference>
<dbReference type="Pfam" id="PF09382">
    <property type="entry name" value="RQC"/>
    <property type="match status" value="1"/>
</dbReference>
<sequence length="612" mass="67958">MAPELRAREALRHVWGYDDFRGRQADVVETVASGRDALVLMPTGGGKSLCYQVPALMRRGTAVVVSPLISLMQDQVATLLQLGVRAAYLSSSLEAHEARAIESQLLDGRLDLIYMAPERLVTPRALDLLARVDISLFAIDEAHCVSQWGHDFRADYLGLSVLAEQFPQVPRLALTATADLRTRADIVRLLKLEAAEVFISSFDRPNLFYRMLPRLNALEQLTDFIKREHAGDAGIVYCLSRAKTEKVAEALRARGFPALAYHAGLPAAEREANQTRFLREEGVIVVATIAFGMGIDKSNVRFVAHLDLPKSVEAYYQETGRAGRDGLPSTVCLFYGLQDVIKHQQMLSQSEGSEEHKRHERRRIDAMLQLCETTDCRRQLLLRYFDEHMAQPCGYCDTCAEPVATWDATEPARLALSAVYRTGQRYGVEYVVEVLTGKRSERVGDNRHDQLALFGQGSDTSLKTWRSIFRQLLAKGLLLVDPDGYGTLRLSPDCRALLKGEVALTLRRDRDTLTAQRSARGGSRAAASVASADQPLWLALRAKRRELAEAQGVPPYVIFHDSTLLAMIEHMPLSLREMRQIGGIGDSKLERYGDDFLAVIRDHVDGASGAGA</sequence>
<evidence type="ECO:0000256" key="16">
    <source>
        <dbReference type="NCBIfam" id="TIGR01389"/>
    </source>
</evidence>
<keyword evidence="4" id="KW-0479">Metal-binding</keyword>
<dbReference type="PANTHER" id="PTHR13710">
    <property type="entry name" value="DNA HELICASE RECQ FAMILY MEMBER"/>
    <property type="match status" value="1"/>
</dbReference>
<gene>
    <name evidence="20" type="primary">recQ</name>
    <name evidence="20" type="ORF">C5O18_05805</name>
</gene>
<dbReference type="Pfam" id="PF00270">
    <property type="entry name" value="DEAD"/>
    <property type="match status" value="1"/>
</dbReference>
<dbReference type="FunFam" id="1.10.150.80:FF:000002">
    <property type="entry name" value="ATP-dependent DNA helicase RecQ"/>
    <property type="match status" value="1"/>
</dbReference>
<keyword evidence="14" id="KW-0413">Isomerase</keyword>
<evidence type="ECO:0000256" key="11">
    <source>
        <dbReference type="ARBA" id="ARBA00023125"/>
    </source>
</evidence>
<evidence type="ECO:0000259" key="19">
    <source>
        <dbReference type="PROSITE" id="PS51194"/>
    </source>
</evidence>
<dbReference type="SUPFAM" id="SSF52540">
    <property type="entry name" value="P-loop containing nucleoside triphosphate hydrolases"/>
    <property type="match status" value="2"/>
</dbReference>
<dbReference type="GO" id="GO:0006281">
    <property type="term" value="P:DNA repair"/>
    <property type="evidence" value="ECO:0007669"/>
    <property type="project" value="UniProtKB-KW"/>
</dbReference>
<comment type="caution">
    <text evidence="20">The sequence shown here is derived from an EMBL/GenBank/DDBJ whole genome shotgun (WGS) entry which is preliminary data.</text>
</comment>
<keyword evidence="9" id="KW-0862">Zinc</keyword>
<evidence type="ECO:0000256" key="1">
    <source>
        <dbReference type="ARBA" id="ARBA00001946"/>
    </source>
</evidence>
<dbReference type="InterPro" id="IPR002121">
    <property type="entry name" value="HRDC_dom"/>
</dbReference>
<dbReference type="GO" id="GO:0003677">
    <property type="term" value="F:DNA binding"/>
    <property type="evidence" value="ECO:0007669"/>
    <property type="project" value="UniProtKB-KW"/>
</dbReference>
<dbReference type="NCBIfam" id="TIGR00614">
    <property type="entry name" value="recQ_fam"/>
    <property type="match status" value="1"/>
</dbReference>
<dbReference type="Pfam" id="PF00271">
    <property type="entry name" value="Helicase_C"/>
    <property type="match status" value="1"/>
</dbReference>
<evidence type="ECO:0000256" key="2">
    <source>
        <dbReference type="ARBA" id="ARBA00001947"/>
    </source>
</evidence>
<dbReference type="CDD" id="cd18794">
    <property type="entry name" value="SF2_C_RecQ"/>
    <property type="match status" value="1"/>
</dbReference>
<evidence type="ECO:0000256" key="4">
    <source>
        <dbReference type="ARBA" id="ARBA00022723"/>
    </source>
</evidence>
<dbReference type="EMBL" id="PTQZ01000115">
    <property type="protein sequence ID" value="PQA42623.1"/>
    <property type="molecule type" value="Genomic_DNA"/>
</dbReference>
<dbReference type="Gene3D" id="1.10.150.80">
    <property type="entry name" value="HRDC domain"/>
    <property type="match status" value="1"/>
</dbReference>
<keyword evidence="12" id="KW-0233">DNA recombination</keyword>
<keyword evidence="21" id="KW-1185">Reference proteome</keyword>
<feature type="domain" description="HRDC" evidence="17">
    <location>
        <begin position="530"/>
        <end position="610"/>
    </location>
</feature>
<dbReference type="FunFam" id="3.40.50.300:FF:001389">
    <property type="entry name" value="ATP-dependent DNA helicase RecQ"/>
    <property type="match status" value="1"/>
</dbReference>
<dbReference type="AlphaFoldDB" id="A0A2P6ASJ2"/>
<dbReference type="OrthoDB" id="9760034at2"/>
<dbReference type="Pfam" id="PF00570">
    <property type="entry name" value="HRDC"/>
    <property type="match status" value="1"/>
</dbReference>
<feature type="domain" description="Helicase ATP-binding" evidence="18">
    <location>
        <begin position="28"/>
        <end position="196"/>
    </location>
</feature>
<evidence type="ECO:0000256" key="10">
    <source>
        <dbReference type="ARBA" id="ARBA00022840"/>
    </source>
</evidence>
<dbReference type="InterPro" id="IPR036388">
    <property type="entry name" value="WH-like_DNA-bd_sf"/>
</dbReference>
<dbReference type="Pfam" id="PF16124">
    <property type="entry name" value="RecQ_Zn_bind"/>
    <property type="match status" value="1"/>
</dbReference>
<dbReference type="GO" id="GO:0005737">
    <property type="term" value="C:cytoplasm"/>
    <property type="evidence" value="ECO:0007669"/>
    <property type="project" value="TreeGrafter"/>
</dbReference>
<dbReference type="PANTHER" id="PTHR13710:SF105">
    <property type="entry name" value="ATP-DEPENDENT DNA HELICASE Q1"/>
    <property type="match status" value="1"/>
</dbReference>
<dbReference type="PROSITE" id="PS51192">
    <property type="entry name" value="HELICASE_ATP_BIND_1"/>
    <property type="match status" value="1"/>
</dbReference>
<dbReference type="SMART" id="SM00487">
    <property type="entry name" value="DEXDc"/>
    <property type="match status" value="1"/>
</dbReference>
<keyword evidence="6" id="KW-0227">DNA damage</keyword>
<evidence type="ECO:0000256" key="3">
    <source>
        <dbReference type="ARBA" id="ARBA00005446"/>
    </source>
</evidence>
<dbReference type="GO" id="GO:0005524">
    <property type="term" value="F:ATP binding"/>
    <property type="evidence" value="ECO:0007669"/>
    <property type="project" value="UniProtKB-KW"/>
</dbReference>
<comment type="cofactor">
    <cofactor evidence="2">
        <name>Zn(2+)</name>
        <dbReference type="ChEBI" id="CHEBI:29105"/>
    </cofactor>
</comment>
<dbReference type="GO" id="GO:0043590">
    <property type="term" value="C:bacterial nucleoid"/>
    <property type="evidence" value="ECO:0007669"/>
    <property type="project" value="TreeGrafter"/>
</dbReference>
<keyword evidence="13" id="KW-0234">DNA repair</keyword>
<dbReference type="FunFam" id="3.40.50.300:FF:000156">
    <property type="entry name" value="ATP-dependent DNA helicase recQ"/>
    <property type="match status" value="1"/>
</dbReference>
<keyword evidence="10" id="KW-0067">ATP-binding</keyword>
<evidence type="ECO:0000259" key="17">
    <source>
        <dbReference type="PROSITE" id="PS50967"/>
    </source>
</evidence>
<keyword evidence="11" id="KW-0238">DNA-binding</keyword>
<dbReference type="GO" id="GO:0009378">
    <property type="term" value="F:four-way junction helicase activity"/>
    <property type="evidence" value="ECO:0007669"/>
    <property type="project" value="TreeGrafter"/>
</dbReference>
<dbReference type="GO" id="GO:0016787">
    <property type="term" value="F:hydrolase activity"/>
    <property type="evidence" value="ECO:0007669"/>
    <property type="project" value="UniProtKB-KW"/>
</dbReference>
<dbReference type="GO" id="GO:0009432">
    <property type="term" value="P:SOS response"/>
    <property type="evidence" value="ECO:0007669"/>
    <property type="project" value="UniProtKB-UniRule"/>
</dbReference>
<evidence type="ECO:0000313" key="20">
    <source>
        <dbReference type="EMBL" id="PQA42623.1"/>
    </source>
</evidence>
<feature type="domain" description="Helicase C-terminal" evidence="19">
    <location>
        <begin position="217"/>
        <end position="364"/>
    </location>
</feature>
<evidence type="ECO:0000256" key="8">
    <source>
        <dbReference type="ARBA" id="ARBA00022806"/>
    </source>
</evidence>
<evidence type="ECO:0000256" key="12">
    <source>
        <dbReference type="ARBA" id="ARBA00023172"/>
    </source>
</evidence>
<keyword evidence="7" id="KW-0378">Hydrolase</keyword>
<dbReference type="InterPro" id="IPR032284">
    <property type="entry name" value="RecQ_Zn-bd"/>
</dbReference>
<evidence type="ECO:0000259" key="18">
    <source>
        <dbReference type="PROSITE" id="PS51192"/>
    </source>
</evidence>
<evidence type="ECO:0000256" key="14">
    <source>
        <dbReference type="ARBA" id="ARBA00023235"/>
    </source>
</evidence>
<accession>A0A2P6ASJ2</accession>
<dbReference type="SUPFAM" id="SSF47819">
    <property type="entry name" value="HRDC-like"/>
    <property type="match status" value="1"/>
</dbReference>
<dbReference type="Gene3D" id="3.40.50.300">
    <property type="entry name" value="P-loop containing nucleotide triphosphate hydrolases"/>
    <property type="match status" value="2"/>
</dbReference>
<evidence type="ECO:0000313" key="21">
    <source>
        <dbReference type="Proteomes" id="UP000243900"/>
    </source>
</evidence>
<dbReference type="EC" id="5.6.2.4" evidence="16"/>
<reference evidence="21" key="1">
    <citation type="submission" date="2018-02" db="EMBL/GenBank/DDBJ databases">
        <title>Genome sequencing of Solimonas sp. HR-BB.</title>
        <authorList>
            <person name="Lee Y."/>
            <person name="Jeon C.O."/>
        </authorList>
    </citation>
    <scope>NUCLEOTIDE SEQUENCE [LARGE SCALE GENOMIC DNA]</scope>
    <source>
        <strain evidence="21">HR-E</strain>
    </source>
</reference>
<comment type="cofactor">
    <cofactor evidence="1">
        <name>Mg(2+)</name>
        <dbReference type="ChEBI" id="CHEBI:18420"/>
    </cofactor>
</comment>
<dbReference type="GO" id="GO:0030894">
    <property type="term" value="C:replisome"/>
    <property type="evidence" value="ECO:0007669"/>
    <property type="project" value="TreeGrafter"/>
</dbReference>
<dbReference type="GO" id="GO:0043138">
    <property type="term" value="F:3'-5' DNA helicase activity"/>
    <property type="evidence" value="ECO:0007669"/>
    <property type="project" value="UniProtKB-EC"/>
</dbReference>
<proteinExistence type="inferred from homology"/>
<keyword evidence="5" id="KW-0547">Nucleotide-binding</keyword>
<dbReference type="InterPro" id="IPR010997">
    <property type="entry name" value="HRDC-like_sf"/>
</dbReference>
<dbReference type="Gene3D" id="1.10.10.10">
    <property type="entry name" value="Winged helix-like DNA-binding domain superfamily/Winged helix DNA-binding domain"/>
    <property type="match status" value="1"/>
</dbReference>
<organism evidence="20 21">
    <name type="scientific">Amnimonas aquatica</name>
    <dbReference type="NCBI Taxonomy" id="2094561"/>
    <lineage>
        <taxon>Bacteria</taxon>
        <taxon>Pseudomonadati</taxon>
        <taxon>Pseudomonadota</taxon>
        <taxon>Gammaproteobacteria</taxon>
        <taxon>Moraxellales</taxon>
        <taxon>Moraxellaceae</taxon>
        <taxon>Amnimonas</taxon>
    </lineage>
</organism>
<dbReference type="InterPro" id="IPR004589">
    <property type="entry name" value="DNA_helicase_ATP-dep_RecQ"/>
</dbReference>
<comment type="catalytic activity">
    <reaction evidence="15">
        <text>Couples ATP hydrolysis with the unwinding of duplex DNA by translocating in the 3'-5' direction.</text>
        <dbReference type="EC" id="5.6.2.4"/>
    </reaction>
</comment>
<evidence type="ECO:0000256" key="6">
    <source>
        <dbReference type="ARBA" id="ARBA00022763"/>
    </source>
</evidence>
<dbReference type="PROSITE" id="PS51194">
    <property type="entry name" value="HELICASE_CTER"/>
    <property type="match status" value="1"/>
</dbReference>
<dbReference type="SMART" id="SM00956">
    <property type="entry name" value="RQC"/>
    <property type="match status" value="1"/>
</dbReference>
<keyword evidence="8 20" id="KW-0347">Helicase</keyword>
<evidence type="ECO:0000256" key="15">
    <source>
        <dbReference type="ARBA" id="ARBA00034617"/>
    </source>
</evidence>
<dbReference type="GO" id="GO:0046872">
    <property type="term" value="F:metal ion binding"/>
    <property type="evidence" value="ECO:0007669"/>
    <property type="project" value="UniProtKB-KW"/>
</dbReference>
<dbReference type="InterPro" id="IPR018982">
    <property type="entry name" value="RQC_domain"/>
</dbReference>
<protein>
    <recommendedName>
        <fullName evidence="16">DNA helicase RecQ</fullName>
        <ecNumber evidence="16">5.6.2.4</ecNumber>
    </recommendedName>
</protein>
<evidence type="ECO:0000256" key="13">
    <source>
        <dbReference type="ARBA" id="ARBA00023204"/>
    </source>
</evidence>
<dbReference type="InterPro" id="IPR027417">
    <property type="entry name" value="P-loop_NTPase"/>
</dbReference>
<name>A0A2P6ASJ2_9GAMM</name>
<dbReference type="GO" id="GO:0006260">
    <property type="term" value="P:DNA replication"/>
    <property type="evidence" value="ECO:0007669"/>
    <property type="project" value="InterPro"/>
</dbReference>
<dbReference type="CDD" id="cd17920">
    <property type="entry name" value="DEXHc_RecQ"/>
    <property type="match status" value="1"/>
</dbReference>
<dbReference type="SMART" id="SM00490">
    <property type="entry name" value="HELICc"/>
    <property type="match status" value="1"/>
</dbReference>